<dbReference type="SUPFAM" id="SSF49464">
    <property type="entry name" value="Carboxypeptidase regulatory domain-like"/>
    <property type="match status" value="1"/>
</dbReference>
<dbReference type="eggNOG" id="COG3291">
    <property type="taxonomic scope" value="Bacteria"/>
</dbReference>
<dbReference type="InterPro" id="IPR044060">
    <property type="entry name" value="Bacterial_rp_domain"/>
</dbReference>
<organism evidence="2 3">
    <name type="scientific">Mesotoga prima MesG1.Ag.4.2</name>
    <dbReference type="NCBI Taxonomy" id="660470"/>
    <lineage>
        <taxon>Bacteria</taxon>
        <taxon>Thermotogati</taxon>
        <taxon>Thermotogota</taxon>
        <taxon>Thermotogae</taxon>
        <taxon>Kosmotogales</taxon>
        <taxon>Kosmotogaceae</taxon>
        <taxon>Mesotoga</taxon>
    </lineage>
</organism>
<dbReference type="HOGENOM" id="CLU_412070_0_0_0"/>
<dbReference type="InterPro" id="IPR008969">
    <property type="entry name" value="CarboxyPept-like_regulatory"/>
</dbReference>
<dbReference type="AlphaFoldDB" id="I2F203"/>
<feature type="domain" description="Bacterial repeat" evidence="1">
    <location>
        <begin position="154"/>
        <end position="225"/>
    </location>
</feature>
<dbReference type="Proteomes" id="UP000002881">
    <property type="component" value="Chromosome"/>
</dbReference>
<feature type="domain" description="Bacterial repeat" evidence="1">
    <location>
        <begin position="82"/>
        <end position="151"/>
    </location>
</feature>
<protein>
    <recommendedName>
        <fullName evidence="1">Bacterial repeat domain-containing protein</fullName>
    </recommendedName>
</protein>
<dbReference type="EMBL" id="CP003532">
    <property type="protein sequence ID" value="AFK05956.1"/>
    <property type="molecule type" value="Genomic_DNA"/>
</dbReference>
<feature type="domain" description="Bacterial repeat" evidence="1">
    <location>
        <begin position="376"/>
        <end position="446"/>
    </location>
</feature>
<sequence length="666" mass="70228" precursor="true">MPPETFTVTFNVSDSSGTLQGANVTFNGDSKATDAQGKAVFTGVLVGSRAYTVSKEGYNNSTGNVDVDGDESVDVTLTKKTYTLAVNIVGQGTVTKNPDKAAYTHGEVVQLTANPADNWNFTGWSGDLAGSTNPESITMNSDKTVTANFSIVQYTITASAGAGGTISPSGQVKVNHGSNQSFSISANTGYDIQDVKVDGATEGAIGSYTFSNVTSDHTIAATFKIKTYTVSVSSNPVEGGSVNGGGTYNHGAQVSCQATANEGYRFVNWTEGGVVVSDNSTYTFNITANRNLVANFVRVYSVTFSVVDSEGVLQGAEVSFNGETKVTDVQGKAVFTGVVTGSKAYTVSKEGYNSATGTVNIDSDKGVDITLVKKTYTLTVSSVGQGTVTKNPDKATYTHGEVVQLTANPDSGWNFDSWSGDLTGSTNPVNITMDGNKSITANFSEITYSITFSVSDSEGPVQGANVTFNSETKTTDNQGEALFTGITVGEKQYTVSKDGYGDISGSIVVDSSRTVNVVLEKKPMIEVVDSAFSVSEPLEILVRAQNLGEVDFIEIVLQFDTEYFGDSWDFRRKLPIDWQVIPSDPGNGIIHLALAITGGKTQVIDDLTSIVSIELTAKKIGTSHITFTSYTSVGNVPFETNIITAEGTRLSGSDLILDEGTITITN</sequence>
<reference evidence="2 3" key="1">
    <citation type="journal article" date="2012" name="Genome Biol. Evol.">
        <title>Genome Sequence of the Mesophilic Thermotogales Bacterium Mesotoga prima MesG1.Ag.4.2 Reveals the Largest Thermotogales Genome To Date.</title>
        <authorList>
            <person name="Zhaxybayeva O."/>
            <person name="Swithers K.S."/>
            <person name="Foght J."/>
            <person name="Green A.G."/>
            <person name="Bruce D."/>
            <person name="Detter C."/>
            <person name="Han S."/>
            <person name="Teshima H."/>
            <person name="Han J."/>
            <person name="Woyke T."/>
            <person name="Pitluck S."/>
            <person name="Nolan M."/>
            <person name="Ivanova N."/>
            <person name="Pati A."/>
            <person name="Land M.L."/>
            <person name="Dlutek M."/>
            <person name="Doolittle W.F."/>
            <person name="Noll K.M."/>
            <person name="Nesbo C.L."/>
        </authorList>
    </citation>
    <scope>NUCLEOTIDE SEQUENCE [LARGE SCALE GENOMIC DNA]</scope>
    <source>
        <strain evidence="3">mesG1.Ag.4.2</strain>
    </source>
</reference>
<dbReference type="eggNOG" id="COG1470">
    <property type="taxonomic scope" value="Bacteria"/>
</dbReference>
<dbReference type="Pfam" id="PF18998">
    <property type="entry name" value="Flg_new_2"/>
    <property type="match status" value="4"/>
</dbReference>
<gene>
    <name evidence="2" type="ORF">Theba_0222</name>
</gene>
<dbReference type="Gene3D" id="2.60.40.1120">
    <property type="entry name" value="Carboxypeptidase-like, regulatory domain"/>
    <property type="match status" value="2"/>
</dbReference>
<dbReference type="KEGG" id="mpg:Theba_0222"/>
<keyword evidence="3" id="KW-1185">Reference proteome</keyword>
<evidence type="ECO:0000313" key="2">
    <source>
        <dbReference type="EMBL" id="AFK05956.1"/>
    </source>
</evidence>
<feature type="domain" description="Bacterial repeat" evidence="1">
    <location>
        <begin position="231"/>
        <end position="298"/>
    </location>
</feature>
<dbReference type="STRING" id="660470.Theba_0222"/>
<evidence type="ECO:0000313" key="3">
    <source>
        <dbReference type="Proteomes" id="UP000002881"/>
    </source>
</evidence>
<proteinExistence type="predicted"/>
<accession>I2F203</accession>
<evidence type="ECO:0000259" key="1">
    <source>
        <dbReference type="Pfam" id="PF18998"/>
    </source>
</evidence>
<name>I2F203_9BACT</name>